<dbReference type="EMBL" id="CAAALY010248711">
    <property type="protein sequence ID" value="VEL34929.1"/>
    <property type="molecule type" value="Genomic_DNA"/>
</dbReference>
<evidence type="ECO:0000313" key="3">
    <source>
        <dbReference type="Proteomes" id="UP000784294"/>
    </source>
</evidence>
<dbReference type="AlphaFoldDB" id="A0A3S5C4K0"/>
<feature type="compositionally biased region" description="Polar residues" evidence="1">
    <location>
        <begin position="26"/>
        <end position="46"/>
    </location>
</feature>
<dbReference type="Proteomes" id="UP000784294">
    <property type="component" value="Unassembled WGS sequence"/>
</dbReference>
<name>A0A3S5C4K0_9PLAT</name>
<sequence length="85" mass="9376">MKKVSPSPGEHYLEDFVIGDERGQSSKRPLSGASNSYQKRIASGSSEDTRHSNQVDDGVTEEDKADVHTTNRFHHGISEALQTYA</sequence>
<evidence type="ECO:0000313" key="2">
    <source>
        <dbReference type="EMBL" id="VEL34929.1"/>
    </source>
</evidence>
<evidence type="ECO:0000256" key="1">
    <source>
        <dbReference type="SAM" id="MobiDB-lite"/>
    </source>
</evidence>
<gene>
    <name evidence="2" type="ORF">PXEA_LOCUS28369</name>
</gene>
<accession>A0A3S5C4K0</accession>
<organism evidence="2 3">
    <name type="scientific">Protopolystoma xenopodis</name>
    <dbReference type="NCBI Taxonomy" id="117903"/>
    <lineage>
        <taxon>Eukaryota</taxon>
        <taxon>Metazoa</taxon>
        <taxon>Spiralia</taxon>
        <taxon>Lophotrochozoa</taxon>
        <taxon>Platyhelminthes</taxon>
        <taxon>Monogenea</taxon>
        <taxon>Polyopisthocotylea</taxon>
        <taxon>Polystomatidea</taxon>
        <taxon>Polystomatidae</taxon>
        <taxon>Protopolystoma</taxon>
    </lineage>
</organism>
<comment type="caution">
    <text evidence="2">The sequence shown here is derived from an EMBL/GenBank/DDBJ whole genome shotgun (WGS) entry which is preliminary data.</text>
</comment>
<keyword evidence="3" id="KW-1185">Reference proteome</keyword>
<feature type="region of interest" description="Disordered" evidence="1">
    <location>
        <begin position="1"/>
        <end position="85"/>
    </location>
</feature>
<proteinExistence type="predicted"/>
<protein>
    <submittedName>
        <fullName evidence="2">Uncharacterized protein</fullName>
    </submittedName>
</protein>
<feature type="compositionally biased region" description="Basic and acidic residues" evidence="1">
    <location>
        <begin position="11"/>
        <end position="24"/>
    </location>
</feature>
<reference evidence="2" key="1">
    <citation type="submission" date="2018-11" db="EMBL/GenBank/DDBJ databases">
        <authorList>
            <consortium name="Pathogen Informatics"/>
        </authorList>
    </citation>
    <scope>NUCLEOTIDE SEQUENCE</scope>
</reference>